<proteinExistence type="predicted"/>
<dbReference type="GO" id="GO:0003677">
    <property type="term" value="F:DNA binding"/>
    <property type="evidence" value="ECO:0007669"/>
    <property type="project" value="InterPro"/>
</dbReference>
<evidence type="ECO:0000313" key="4">
    <source>
        <dbReference type="Proteomes" id="UP000528555"/>
    </source>
</evidence>
<reference evidence="3" key="2">
    <citation type="submission" date="2020-02" db="EMBL/GenBank/DDBJ databases">
        <authorList>
            <person name="Littmann E."/>
            <person name="Sorbara M."/>
        </authorList>
    </citation>
    <scope>NUCLEOTIDE SEQUENCE</scope>
    <source>
        <strain evidence="3">MSK.17.11</strain>
        <strain evidence="2">MSK.17.38</strain>
    </source>
</reference>
<organism evidence="3 4">
    <name type="scientific">Dorea phocaeensis</name>
    <dbReference type="NCBI Taxonomy" id="2040291"/>
    <lineage>
        <taxon>Bacteria</taxon>
        <taxon>Bacillati</taxon>
        <taxon>Bacillota</taxon>
        <taxon>Clostridia</taxon>
        <taxon>Lachnospirales</taxon>
        <taxon>Lachnospiraceae</taxon>
        <taxon>Dorea</taxon>
    </lineage>
</organism>
<name>A0A850HLC1_9FIRM</name>
<sequence length="465" mass="52680">MDELHGRQKIIAQLVEARLEQGVSQAELARRVGTQRSNICRLESGVQNPTLDMILKIASALGKDVSLLLDDKEEPMSNIYSLRIYDTELMRFSMEKQGLSGLVAEILYTNEEQTHLLPLDMERTGEGVIHWLERRVIPKNRAFVDEILKTLGLSHNDTKGIIDVCKGLSLNDSYWVVPEGFEGKFSQYNLYENRFSEILALVAYTGAGGSRQAFTTSPELTTGGMLPKAWRYVEQDGIYLYKGGTTGASNAGREPYCEYYASQVAETMGLNAVHYDLENWKGITASKCELFTNIDTAYIPIGRIVRTGGIAACLAWYEKLGTEFSEQLCSMLVFDALIYNEDRHFGNFGVLRDNHSGKIIAPAPVFDNGLSLFCYAGKEDYAHLDEYAKTRSNPYNISYEEVCAEVMGARQKEQLRRMIGFRFKRHESLNLPEEHLQAIEKHLEGRVRKLLAIPTRRRQKQEKAR</sequence>
<evidence type="ECO:0000313" key="2">
    <source>
        <dbReference type="EMBL" id="NSK14765.1"/>
    </source>
</evidence>
<dbReference type="AlphaFoldDB" id="A0A850HLC1"/>
<reference evidence="4 5" key="1">
    <citation type="journal article" date="2020" name="Cell Host Microbe">
        <title>Functional and Genomic Variation between Human-Derived Isolates of Lachnospiraceae Reveals Inter- and Intra-Species Diversity.</title>
        <authorList>
            <person name="Sorbara M.T."/>
            <person name="Littmann E.R."/>
            <person name="Fontana E."/>
            <person name="Moody T.U."/>
            <person name="Kohout C.E."/>
            <person name="Gjonbalaj M."/>
            <person name="Eaton V."/>
            <person name="Seok R."/>
            <person name="Leiner I.M."/>
            <person name="Pamer E.G."/>
        </authorList>
    </citation>
    <scope>NUCLEOTIDE SEQUENCE [LARGE SCALE GENOMIC DNA]</scope>
    <source>
        <strain evidence="3 4">MSK.17.11</strain>
        <strain evidence="2 5">MSK.17.38</strain>
    </source>
</reference>
<dbReference type="PROSITE" id="PS50943">
    <property type="entry name" value="HTH_CROC1"/>
    <property type="match status" value="1"/>
</dbReference>
<comment type="caution">
    <text evidence="3">The sequence shown here is derived from an EMBL/GenBank/DDBJ whole genome shotgun (WGS) entry which is preliminary data.</text>
</comment>
<feature type="domain" description="HTH cro/C1-type" evidence="1">
    <location>
        <begin position="14"/>
        <end position="68"/>
    </location>
</feature>
<dbReference type="Gene3D" id="1.10.1070.20">
    <property type="match status" value="1"/>
</dbReference>
<evidence type="ECO:0000313" key="5">
    <source>
        <dbReference type="Proteomes" id="UP000701680"/>
    </source>
</evidence>
<protein>
    <submittedName>
        <fullName evidence="3">Helix-turn-helix domain-containing protein</fullName>
    </submittedName>
</protein>
<evidence type="ECO:0000313" key="3">
    <source>
        <dbReference type="EMBL" id="NVH58539.1"/>
    </source>
</evidence>
<dbReference type="EMBL" id="JAAITX010000004">
    <property type="protein sequence ID" value="NVH58539.1"/>
    <property type="molecule type" value="Genomic_DNA"/>
</dbReference>
<gene>
    <name evidence="3" type="ORF">G5A66_07735</name>
    <name evidence="2" type="ORF">G5A75_07755</name>
</gene>
<dbReference type="Proteomes" id="UP000701680">
    <property type="component" value="Unassembled WGS sequence"/>
</dbReference>
<dbReference type="Proteomes" id="UP000528555">
    <property type="component" value="Unassembled WGS sequence"/>
</dbReference>
<accession>A0A850HLC1</accession>
<dbReference type="GeneID" id="90531460"/>
<dbReference type="SMART" id="SM00530">
    <property type="entry name" value="HTH_XRE"/>
    <property type="match status" value="1"/>
</dbReference>
<dbReference type="SUPFAM" id="SSF47413">
    <property type="entry name" value="lambda repressor-like DNA-binding domains"/>
    <property type="match status" value="1"/>
</dbReference>
<evidence type="ECO:0000259" key="1">
    <source>
        <dbReference type="PROSITE" id="PS50943"/>
    </source>
</evidence>
<keyword evidence="4" id="KW-1185">Reference proteome</keyword>
<dbReference type="Gene3D" id="1.10.260.40">
    <property type="entry name" value="lambda repressor-like DNA-binding domains"/>
    <property type="match status" value="1"/>
</dbReference>
<dbReference type="InterPro" id="IPR010982">
    <property type="entry name" value="Lambda_DNA-bd_dom_sf"/>
</dbReference>
<dbReference type="InterPro" id="IPR001387">
    <property type="entry name" value="Cro/C1-type_HTH"/>
</dbReference>
<dbReference type="CDD" id="cd00093">
    <property type="entry name" value="HTH_XRE"/>
    <property type="match status" value="1"/>
</dbReference>
<dbReference type="RefSeq" id="WP_008817040.1">
    <property type="nucleotide sequence ID" value="NZ_JAAITX010000004.1"/>
</dbReference>
<dbReference type="EMBL" id="JAAIUO010000004">
    <property type="protein sequence ID" value="NSK14765.1"/>
    <property type="molecule type" value="Genomic_DNA"/>
</dbReference>
<dbReference type="Pfam" id="PF01381">
    <property type="entry name" value="HTH_3"/>
    <property type="match status" value="1"/>
</dbReference>